<dbReference type="KEGG" id="sphe:GFH32_06220"/>
<feature type="domain" description="AraC effector-binding" evidence="1">
    <location>
        <begin position="1"/>
        <end position="152"/>
    </location>
</feature>
<protein>
    <submittedName>
        <fullName evidence="2">AraC family transcriptional regulator</fullName>
    </submittedName>
</protein>
<dbReference type="InterPro" id="IPR053182">
    <property type="entry name" value="YobU-like_regulator"/>
</dbReference>
<gene>
    <name evidence="2" type="ORF">GFH32_06220</name>
</gene>
<dbReference type="Proteomes" id="UP000326921">
    <property type="component" value="Chromosome"/>
</dbReference>
<organism evidence="2 3">
    <name type="scientific">Sphingobacterium zhuxiongii</name>
    <dbReference type="NCBI Taxonomy" id="2662364"/>
    <lineage>
        <taxon>Bacteria</taxon>
        <taxon>Pseudomonadati</taxon>
        <taxon>Bacteroidota</taxon>
        <taxon>Sphingobacteriia</taxon>
        <taxon>Sphingobacteriales</taxon>
        <taxon>Sphingobacteriaceae</taxon>
        <taxon>Sphingobacterium</taxon>
    </lineage>
</organism>
<sequence>MNHQTLEQFYVIGIATRTCNQNGQAAVDIEALWVKFWNEKIQEQIPNSISEDIYAVYTNYESDFNHPYTTIIGLQVSTLSDVPEGFVGIEIEKTNYQKFVSKGKMPEAVAKTWFEIWADDTLKRTYKADFTVHGKKYYDGENAEVETFIAVEA</sequence>
<evidence type="ECO:0000313" key="3">
    <source>
        <dbReference type="Proteomes" id="UP000326921"/>
    </source>
</evidence>
<evidence type="ECO:0000259" key="1">
    <source>
        <dbReference type="SMART" id="SM00871"/>
    </source>
</evidence>
<dbReference type="InterPro" id="IPR029441">
    <property type="entry name" value="Cass2"/>
</dbReference>
<evidence type="ECO:0000313" key="2">
    <source>
        <dbReference type="EMBL" id="QGA25935.1"/>
    </source>
</evidence>
<dbReference type="AlphaFoldDB" id="A0A5Q0Q791"/>
<keyword evidence="3" id="KW-1185">Reference proteome</keyword>
<accession>A0A5Q0Q791</accession>
<dbReference type="Pfam" id="PF14526">
    <property type="entry name" value="Cass2"/>
    <property type="match status" value="1"/>
</dbReference>
<dbReference type="PANTHER" id="PTHR36444">
    <property type="entry name" value="TRANSCRIPTIONAL REGULATOR PROTEIN YOBU-RELATED"/>
    <property type="match status" value="1"/>
</dbReference>
<dbReference type="EMBL" id="CP045652">
    <property type="protein sequence ID" value="QGA25935.1"/>
    <property type="molecule type" value="Genomic_DNA"/>
</dbReference>
<dbReference type="SUPFAM" id="SSF55136">
    <property type="entry name" value="Probable bacterial effector-binding domain"/>
    <property type="match status" value="1"/>
</dbReference>
<dbReference type="PANTHER" id="PTHR36444:SF2">
    <property type="entry name" value="TRANSCRIPTIONAL REGULATOR PROTEIN YOBU-RELATED"/>
    <property type="match status" value="1"/>
</dbReference>
<name>A0A5Q0Q791_9SPHI</name>
<dbReference type="InterPro" id="IPR010499">
    <property type="entry name" value="AraC_E-bd"/>
</dbReference>
<dbReference type="InterPro" id="IPR011256">
    <property type="entry name" value="Reg_factor_effector_dom_sf"/>
</dbReference>
<dbReference type="SMART" id="SM00871">
    <property type="entry name" value="AraC_E_bind"/>
    <property type="match status" value="1"/>
</dbReference>
<reference evidence="2 3" key="1">
    <citation type="submission" date="2019-10" db="EMBL/GenBank/DDBJ databases">
        <authorList>
            <person name="Dong K."/>
        </authorList>
    </citation>
    <scope>NUCLEOTIDE SEQUENCE [LARGE SCALE GENOMIC DNA]</scope>
    <source>
        <strain evidence="3">dk4302</strain>
    </source>
</reference>
<dbReference type="Gene3D" id="3.20.80.10">
    <property type="entry name" value="Regulatory factor, effector binding domain"/>
    <property type="match status" value="1"/>
</dbReference>
<proteinExistence type="predicted"/>
<dbReference type="RefSeq" id="WP_153510293.1">
    <property type="nucleotide sequence ID" value="NZ_CP045652.1"/>
</dbReference>